<keyword evidence="2" id="KW-1185">Reference proteome</keyword>
<sequence length="59" mass="6624">MSIFPCFCFATKVQPVPELSELSRRCAEDGGEVHLHDSNIRGGTLRRSGTDRFKRITTV</sequence>
<feature type="non-terminal residue" evidence="1">
    <location>
        <position position="59"/>
    </location>
</feature>
<evidence type="ECO:0000313" key="1">
    <source>
        <dbReference type="EMBL" id="VEN58271.1"/>
    </source>
</evidence>
<dbReference type="AlphaFoldDB" id="A0A653DFF4"/>
<dbReference type="OrthoDB" id="445896at2759"/>
<accession>A0A653DFF4</accession>
<organism evidence="1 2">
    <name type="scientific">Callosobruchus maculatus</name>
    <name type="common">Southern cowpea weevil</name>
    <name type="synonym">Pulse bruchid</name>
    <dbReference type="NCBI Taxonomy" id="64391"/>
    <lineage>
        <taxon>Eukaryota</taxon>
        <taxon>Metazoa</taxon>
        <taxon>Ecdysozoa</taxon>
        <taxon>Arthropoda</taxon>
        <taxon>Hexapoda</taxon>
        <taxon>Insecta</taxon>
        <taxon>Pterygota</taxon>
        <taxon>Neoptera</taxon>
        <taxon>Endopterygota</taxon>
        <taxon>Coleoptera</taxon>
        <taxon>Polyphaga</taxon>
        <taxon>Cucujiformia</taxon>
        <taxon>Chrysomeloidea</taxon>
        <taxon>Chrysomelidae</taxon>
        <taxon>Bruchinae</taxon>
        <taxon>Bruchini</taxon>
        <taxon>Callosobruchus</taxon>
    </lineage>
</organism>
<evidence type="ECO:0000313" key="2">
    <source>
        <dbReference type="Proteomes" id="UP000410492"/>
    </source>
</evidence>
<name>A0A653DFF4_CALMS</name>
<reference evidence="1 2" key="1">
    <citation type="submission" date="2019-01" db="EMBL/GenBank/DDBJ databases">
        <authorList>
            <person name="Sayadi A."/>
        </authorList>
    </citation>
    <scope>NUCLEOTIDE SEQUENCE [LARGE SCALE GENOMIC DNA]</scope>
</reference>
<protein>
    <submittedName>
        <fullName evidence="1">Uncharacterized protein</fullName>
    </submittedName>
</protein>
<dbReference type="EMBL" id="CAACVG010011519">
    <property type="protein sequence ID" value="VEN58271.1"/>
    <property type="molecule type" value="Genomic_DNA"/>
</dbReference>
<dbReference type="Proteomes" id="UP000410492">
    <property type="component" value="Unassembled WGS sequence"/>
</dbReference>
<gene>
    <name evidence="1" type="ORF">CALMAC_LOCUS16669</name>
</gene>
<proteinExistence type="predicted"/>